<dbReference type="InterPro" id="IPR004360">
    <property type="entry name" value="Glyas_Fos-R_dOase_dom"/>
</dbReference>
<dbReference type="Proteomes" id="UP001221217">
    <property type="component" value="Unassembled WGS sequence"/>
</dbReference>
<dbReference type="SUPFAM" id="SSF54593">
    <property type="entry name" value="Glyoxalase/Bleomycin resistance protein/Dihydroxybiphenyl dioxygenase"/>
    <property type="match status" value="1"/>
</dbReference>
<evidence type="ECO:0000259" key="1">
    <source>
        <dbReference type="PROSITE" id="PS51819"/>
    </source>
</evidence>
<dbReference type="Pfam" id="PF00903">
    <property type="entry name" value="Glyoxalase"/>
    <property type="match status" value="1"/>
</dbReference>
<comment type="caution">
    <text evidence="2">The sequence shown here is derived from an EMBL/GenBank/DDBJ whole genome shotgun (WGS) entry which is preliminary data.</text>
</comment>
<dbReference type="InterPro" id="IPR037523">
    <property type="entry name" value="VOC_core"/>
</dbReference>
<sequence length="121" mass="14000">MDIKYKHAISYIWSRDIEKTLNFYVNKLGFRKAFESDGWIELAIPGVTNSYIAINEWKKDGTYPVNEFLTLGVEDLDAFRAHLVAEEVTLCGDTVDFSEQGMRMMKFYDQDKNVITVSEVN</sequence>
<proteinExistence type="predicted"/>
<name>A0AAJ1MJV9_9SPIO</name>
<dbReference type="InterPro" id="IPR029068">
    <property type="entry name" value="Glyas_Bleomycin-R_OHBP_Dase"/>
</dbReference>
<dbReference type="EMBL" id="JAQQAL010000036">
    <property type="protein sequence ID" value="MDC7227958.1"/>
    <property type="molecule type" value="Genomic_DNA"/>
</dbReference>
<evidence type="ECO:0000313" key="2">
    <source>
        <dbReference type="EMBL" id="MDC7227958.1"/>
    </source>
</evidence>
<organism evidence="2 3">
    <name type="scientific">Candidatus Thalassospirochaeta sargassi</name>
    <dbReference type="NCBI Taxonomy" id="3119039"/>
    <lineage>
        <taxon>Bacteria</taxon>
        <taxon>Pseudomonadati</taxon>
        <taxon>Spirochaetota</taxon>
        <taxon>Spirochaetia</taxon>
        <taxon>Spirochaetales</taxon>
        <taxon>Spirochaetaceae</taxon>
        <taxon>Candidatus Thalassospirochaeta</taxon>
    </lineage>
</organism>
<reference evidence="2 3" key="1">
    <citation type="submission" date="2022-12" db="EMBL/GenBank/DDBJ databases">
        <title>Metagenome assembled genome from gulf of manar.</title>
        <authorList>
            <person name="Kohli P."/>
            <person name="Pk S."/>
            <person name="Venkata Ramana C."/>
            <person name="Sasikala C."/>
        </authorList>
    </citation>
    <scope>NUCLEOTIDE SEQUENCE [LARGE SCALE GENOMIC DNA]</scope>
    <source>
        <strain evidence="2">JB008</strain>
    </source>
</reference>
<dbReference type="PROSITE" id="PS51819">
    <property type="entry name" value="VOC"/>
    <property type="match status" value="1"/>
</dbReference>
<dbReference type="Gene3D" id="3.10.180.10">
    <property type="entry name" value="2,3-Dihydroxybiphenyl 1,2-Dioxygenase, domain 1"/>
    <property type="match status" value="1"/>
</dbReference>
<accession>A0AAJ1MJV9</accession>
<feature type="domain" description="VOC" evidence="1">
    <location>
        <begin position="4"/>
        <end position="120"/>
    </location>
</feature>
<evidence type="ECO:0000313" key="3">
    <source>
        <dbReference type="Proteomes" id="UP001221217"/>
    </source>
</evidence>
<protein>
    <recommendedName>
        <fullName evidence="1">VOC domain-containing protein</fullName>
    </recommendedName>
</protein>
<dbReference type="AlphaFoldDB" id="A0AAJ1MJV9"/>
<gene>
    <name evidence="2" type="ORF">PQJ61_14430</name>
</gene>